<comment type="caution">
    <text evidence="1">The sequence shown here is derived from an EMBL/GenBank/DDBJ whole genome shotgun (WGS) entry which is preliminary data.</text>
</comment>
<organism evidence="1 2">
    <name type="scientific">Naganishia cerealis</name>
    <dbReference type="NCBI Taxonomy" id="610337"/>
    <lineage>
        <taxon>Eukaryota</taxon>
        <taxon>Fungi</taxon>
        <taxon>Dikarya</taxon>
        <taxon>Basidiomycota</taxon>
        <taxon>Agaricomycotina</taxon>
        <taxon>Tremellomycetes</taxon>
        <taxon>Filobasidiales</taxon>
        <taxon>Filobasidiaceae</taxon>
        <taxon>Naganishia</taxon>
    </lineage>
</organism>
<evidence type="ECO:0000313" key="2">
    <source>
        <dbReference type="Proteomes" id="UP001241377"/>
    </source>
</evidence>
<dbReference type="EMBL" id="JASBWR010000159">
    <property type="protein sequence ID" value="KAJ9090914.1"/>
    <property type="molecule type" value="Genomic_DNA"/>
</dbReference>
<evidence type="ECO:0000313" key="1">
    <source>
        <dbReference type="EMBL" id="KAJ9090914.1"/>
    </source>
</evidence>
<keyword evidence="2" id="KW-1185">Reference proteome</keyword>
<proteinExistence type="predicted"/>
<sequence>MSSQSSSIGKNVHLAVLVHGLWGNPKHLDVAREELQLAYQRAQEQTQPQHSEAGLPKLRILVAQGNEGTYTYDGIDVCAARVAREIEKEIARIEKDGLLGRTGDQLYTWDQYSTQDERPLLEVMSDPDEMFIKALNSFQRIDFFANAVQDYTVPYPTGAINYDDPFVETPAKSSVEEEIVVETDDSGIIQRWYTVPIEDGVRKGNKTSPPGLARTSTSPHITSRARRPEASRALSTSKVKQKRMRLTAKRLRPPILPPFLVFPRPFNWIFYAATPLFMPVFMVGVVIAFIIDSGRSRRRAKAVAGHPLNKTIATAVALASRTSNESSGFSRSGTNSPDYFSDQRSLMQTHGAVDAVRMRLDSAARSMRNSLIRRTTGFDPEMDSDESDSERGIMLDSRRSSASSTGDESRRSSSAESAQTDMTTSSTLVNDSPPGGDDGLGAILSNIKHWPSNKRWSHSRIVNGSRSTKQDNYAMSRPPTSRMHSTVENMTEYKTVCEDKPYPHPAHDLSASPHRPDLTKKKDVKLQLTDVQRRIIRNLNEGIDETRWRKWLTWLPMVGNAHAAITVRDGRKFPEQEHGRGVLRRWAENTVMNEDRKA</sequence>
<gene>
    <name evidence="1" type="ORF">QFC19_009339</name>
</gene>
<dbReference type="Proteomes" id="UP001241377">
    <property type="component" value="Unassembled WGS sequence"/>
</dbReference>
<reference evidence="1" key="1">
    <citation type="submission" date="2023-04" db="EMBL/GenBank/DDBJ databases">
        <title>Draft Genome sequencing of Naganishia species isolated from polar environments using Oxford Nanopore Technology.</title>
        <authorList>
            <person name="Leo P."/>
            <person name="Venkateswaran K."/>
        </authorList>
    </citation>
    <scope>NUCLEOTIDE SEQUENCE</scope>
    <source>
        <strain evidence="1">MNA-CCFEE 5261</strain>
    </source>
</reference>
<protein>
    <submittedName>
        <fullName evidence="1">Uncharacterized protein</fullName>
    </submittedName>
</protein>
<name>A0ACC2UW12_9TREE</name>
<accession>A0ACC2UW12</accession>